<reference evidence="3" key="1">
    <citation type="journal article" date="2023" name="Commun. Biol.">
        <title>Genome analysis of Parmales, the sister group of diatoms, reveals the evolutionary specialization of diatoms from phago-mixotrophs to photoautotrophs.</title>
        <authorList>
            <person name="Ban H."/>
            <person name="Sato S."/>
            <person name="Yoshikawa S."/>
            <person name="Yamada K."/>
            <person name="Nakamura Y."/>
            <person name="Ichinomiya M."/>
            <person name="Sato N."/>
            <person name="Blanc-Mathieu R."/>
            <person name="Endo H."/>
            <person name="Kuwata A."/>
            <person name="Ogata H."/>
        </authorList>
    </citation>
    <scope>NUCLEOTIDE SEQUENCE [LARGE SCALE GENOMIC DNA]</scope>
    <source>
        <strain evidence="3">NIES 3699</strain>
    </source>
</reference>
<evidence type="ECO:0000313" key="3">
    <source>
        <dbReference type="Proteomes" id="UP001165160"/>
    </source>
</evidence>
<dbReference type="InterPro" id="IPR039540">
    <property type="entry name" value="UBL3-like_ubiquitin_dom"/>
</dbReference>
<dbReference type="Proteomes" id="UP001165160">
    <property type="component" value="Unassembled WGS sequence"/>
</dbReference>
<proteinExistence type="predicted"/>
<dbReference type="AlphaFoldDB" id="A0A9W7B8B9"/>
<keyword evidence="3" id="KW-1185">Reference proteome</keyword>
<name>A0A9W7B8B9_9STRA</name>
<organism evidence="2 3">
    <name type="scientific">Triparma verrucosa</name>
    <dbReference type="NCBI Taxonomy" id="1606542"/>
    <lineage>
        <taxon>Eukaryota</taxon>
        <taxon>Sar</taxon>
        <taxon>Stramenopiles</taxon>
        <taxon>Ochrophyta</taxon>
        <taxon>Bolidophyceae</taxon>
        <taxon>Parmales</taxon>
        <taxon>Triparmaceae</taxon>
        <taxon>Triparma</taxon>
    </lineage>
</organism>
<evidence type="ECO:0000313" key="2">
    <source>
        <dbReference type="EMBL" id="GMH86001.1"/>
    </source>
</evidence>
<dbReference type="Pfam" id="PF13881">
    <property type="entry name" value="Rad60-SLD_2"/>
    <property type="match status" value="1"/>
</dbReference>
<protein>
    <recommendedName>
        <fullName evidence="1">UBL3-like ubiquitin domain-containing protein</fullName>
    </recommendedName>
</protein>
<dbReference type="Gene3D" id="3.10.20.90">
    <property type="entry name" value="Phosphatidylinositol 3-kinase Catalytic Subunit, Chain A, domain 1"/>
    <property type="match status" value="1"/>
</dbReference>
<dbReference type="EMBL" id="BRXX01000055">
    <property type="protein sequence ID" value="GMH86001.1"/>
    <property type="molecule type" value="Genomic_DNA"/>
</dbReference>
<comment type="caution">
    <text evidence="2">The sequence shown here is derived from an EMBL/GenBank/DDBJ whole genome shotgun (WGS) entry which is preliminary data.</text>
</comment>
<feature type="domain" description="UBL3-like ubiquitin" evidence="1">
    <location>
        <begin position="3"/>
        <end position="100"/>
    </location>
</feature>
<sequence>MSSINLKFIFAHNDGLHLLQTFPLSSSLSEVEDWVLQNWPSSLGAGPEDREWLRLICMGLGILQPSNSKLEALNLPTFDYPTPVNCSVRMKKKAEPKKKKIITQTNNGSVIESGRNSSTCFCTIM</sequence>
<gene>
    <name evidence="2" type="ORF">TrVE_jg10154</name>
</gene>
<evidence type="ECO:0000259" key="1">
    <source>
        <dbReference type="Pfam" id="PF13881"/>
    </source>
</evidence>
<accession>A0A9W7B8B9</accession>